<evidence type="ECO:0000256" key="9">
    <source>
        <dbReference type="ARBA" id="ARBA00023237"/>
    </source>
</evidence>
<dbReference type="PANTHER" id="PTHR47234">
    <property type="match status" value="1"/>
</dbReference>
<protein>
    <submittedName>
        <fullName evidence="15">TonB-dependent receptor</fullName>
    </submittedName>
</protein>
<sequence>MLFQEKMGVRAVRVALTVLAGASLLAASAQAQDAQQTDQAQRVVVTGSNIKRINLEGVSPVTTLTKEEILRSGATSVLDVMRNLTSAGGNGGEYAGSGSFRNGATEVKLRGLPTLVLLNGHRLPMSGSDEYSGSTSVDLNSIPLSAIERIDILKDGASAIYGTDAIGGVVNFILKKDYKGLNLDASYGQTAKGDGETSRVAVSGGFGDRATQNFNVTYSASAEKRTAIRAVDRAWTQNGDFTNKNGGLIFGGVYGANGTDPGTLSLGGSQRMPDPECAKDHIKPYPDAPEWFAAPNRNACFYAPGEGINLVAPITRYGAVVNANWDISPTMTLAGNVFYNHFETRKLSSPAWIQDANRLGVLLVPANNKFNTYGVPVRVRRNFQAAEGGTGTDVNTLSATLSLIAQVNDWELTTTVGHGQEKGNTRIYGSFMHDKLQQYLAEGKYNPFGGNHNSAQVISELSADHHTNTSTATDFAKFNATTEIGKLPGGPIGVAVGAEYKREKLEYDPSQAWRDGAIGIYSVLRGINGSESLSAVYAEANLPVLKTLEANIAVRHDRYESAGNTTNPKVGIIYRPLDTFMLRGTYSTAFRAPTLSQQFNDGRGGFGSSRDPKRCLPGNVHFGQSCDGSVLSLLSGSKDLKPENAKMFNLGFVIEPIKNTSFGLTYWNIKWNDRVESLDNDTVLAGEDGPYKGNVTRYDISDDDRTFYAALSAADKAKIGPLVGKLKEVRAGLINRSKVKTDGFDVDGSVLLKTDTNGKFKFFSEATFTRHYDFSLLPDDPYINCPNNTACEAGEYGTPRVLAKLGVSWDKADWSMTTVANYTGAFKVDRSPTLTNNSYYDQYAEGLKINSSTLIDVSGSYSGFKDLTLRAGINNLFNKDPAFDPASSLGYNSSWGNPRGRYLYVSATYRLK</sequence>
<dbReference type="Pfam" id="PF07715">
    <property type="entry name" value="Plug"/>
    <property type="match status" value="1"/>
</dbReference>
<evidence type="ECO:0000256" key="5">
    <source>
        <dbReference type="ARBA" id="ARBA00022692"/>
    </source>
</evidence>
<dbReference type="RefSeq" id="WP_186943228.1">
    <property type="nucleotide sequence ID" value="NZ_JACOGA010000017.1"/>
</dbReference>
<keyword evidence="6 11" id="KW-0798">TonB box</keyword>
<evidence type="ECO:0000256" key="12">
    <source>
        <dbReference type="SAM" id="SignalP"/>
    </source>
</evidence>
<feature type="signal peptide" evidence="12">
    <location>
        <begin position="1"/>
        <end position="31"/>
    </location>
</feature>
<evidence type="ECO:0000313" key="15">
    <source>
        <dbReference type="EMBL" id="MBC3875254.1"/>
    </source>
</evidence>
<evidence type="ECO:0000256" key="8">
    <source>
        <dbReference type="ARBA" id="ARBA00023170"/>
    </source>
</evidence>
<evidence type="ECO:0000256" key="6">
    <source>
        <dbReference type="ARBA" id="ARBA00023077"/>
    </source>
</evidence>
<organism evidence="15 16">
    <name type="scientific">Undibacterium flavidum</name>
    <dbReference type="NCBI Taxonomy" id="2762297"/>
    <lineage>
        <taxon>Bacteria</taxon>
        <taxon>Pseudomonadati</taxon>
        <taxon>Pseudomonadota</taxon>
        <taxon>Betaproteobacteria</taxon>
        <taxon>Burkholderiales</taxon>
        <taxon>Oxalobacteraceae</taxon>
        <taxon>Undibacterium</taxon>
    </lineage>
</organism>
<keyword evidence="5 10" id="KW-0812">Transmembrane</keyword>
<feature type="domain" description="TonB-dependent receptor-like beta-barrel" evidence="13">
    <location>
        <begin position="329"/>
        <end position="876"/>
    </location>
</feature>
<dbReference type="CDD" id="cd01347">
    <property type="entry name" value="ligand_gated_channel"/>
    <property type="match status" value="1"/>
</dbReference>
<reference evidence="15 16" key="1">
    <citation type="submission" date="2020-08" db="EMBL/GenBank/DDBJ databases">
        <title>Novel species isolated from subtropical streams in China.</title>
        <authorList>
            <person name="Lu H."/>
        </authorList>
    </citation>
    <scope>NUCLEOTIDE SEQUENCE [LARGE SCALE GENOMIC DNA]</scope>
    <source>
        <strain evidence="15 16">LX15W</strain>
    </source>
</reference>
<evidence type="ECO:0000256" key="10">
    <source>
        <dbReference type="PROSITE-ProRule" id="PRU01360"/>
    </source>
</evidence>
<dbReference type="InterPro" id="IPR039426">
    <property type="entry name" value="TonB-dep_rcpt-like"/>
</dbReference>
<dbReference type="SUPFAM" id="SSF56935">
    <property type="entry name" value="Porins"/>
    <property type="match status" value="1"/>
</dbReference>
<evidence type="ECO:0000313" key="16">
    <source>
        <dbReference type="Proteomes" id="UP000624279"/>
    </source>
</evidence>
<keyword evidence="8 15" id="KW-0675">Receptor</keyword>
<gene>
    <name evidence="15" type="ORF">H8K55_16825</name>
</gene>
<proteinExistence type="inferred from homology"/>
<accession>A0ABR6YFJ6</accession>
<evidence type="ECO:0000256" key="11">
    <source>
        <dbReference type="RuleBase" id="RU003357"/>
    </source>
</evidence>
<feature type="chain" id="PRO_5046146836" evidence="12">
    <location>
        <begin position="32"/>
        <end position="912"/>
    </location>
</feature>
<evidence type="ECO:0000256" key="2">
    <source>
        <dbReference type="ARBA" id="ARBA00009810"/>
    </source>
</evidence>
<dbReference type="Gene3D" id="2.170.130.10">
    <property type="entry name" value="TonB-dependent receptor, plug domain"/>
    <property type="match status" value="1"/>
</dbReference>
<dbReference type="PROSITE" id="PS52016">
    <property type="entry name" value="TONB_DEPENDENT_REC_3"/>
    <property type="match status" value="1"/>
</dbReference>
<dbReference type="Gene3D" id="2.40.170.20">
    <property type="entry name" value="TonB-dependent receptor, beta-barrel domain"/>
    <property type="match status" value="1"/>
</dbReference>
<evidence type="ECO:0000259" key="13">
    <source>
        <dbReference type="Pfam" id="PF00593"/>
    </source>
</evidence>
<evidence type="ECO:0000256" key="3">
    <source>
        <dbReference type="ARBA" id="ARBA00022448"/>
    </source>
</evidence>
<dbReference type="InterPro" id="IPR012910">
    <property type="entry name" value="Plug_dom"/>
</dbReference>
<comment type="caution">
    <text evidence="15">The sequence shown here is derived from an EMBL/GenBank/DDBJ whole genome shotgun (WGS) entry which is preliminary data.</text>
</comment>
<keyword evidence="3 10" id="KW-0813">Transport</keyword>
<evidence type="ECO:0000256" key="4">
    <source>
        <dbReference type="ARBA" id="ARBA00022452"/>
    </source>
</evidence>
<keyword evidence="16" id="KW-1185">Reference proteome</keyword>
<evidence type="ECO:0000259" key="14">
    <source>
        <dbReference type="Pfam" id="PF07715"/>
    </source>
</evidence>
<dbReference type="InterPro" id="IPR000531">
    <property type="entry name" value="Beta-barrel_TonB"/>
</dbReference>
<keyword evidence="12" id="KW-0732">Signal</keyword>
<dbReference type="Pfam" id="PF00593">
    <property type="entry name" value="TonB_dep_Rec_b-barrel"/>
    <property type="match status" value="1"/>
</dbReference>
<comment type="similarity">
    <text evidence="2 10 11">Belongs to the TonB-dependent receptor family.</text>
</comment>
<name>A0ABR6YFJ6_9BURK</name>
<feature type="domain" description="TonB-dependent receptor plug" evidence="14">
    <location>
        <begin position="59"/>
        <end position="169"/>
    </location>
</feature>
<evidence type="ECO:0000256" key="1">
    <source>
        <dbReference type="ARBA" id="ARBA00004571"/>
    </source>
</evidence>
<keyword evidence="4 10" id="KW-1134">Transmembrane beta strand</keyword>
<dbReference type="InterPro" id="IPR037066">
    <property type="entry name" value="Plug_dom_sf"/>
</dbReference>
<dbReference type="InterPro" id="IPR036942">
    <property type="entry name" value="Beta-barrel_TonB_sf"/>
</dbReference>
<dbReference type="Proteomes" id="UP000624279">
    <property type="component" value="Unassembled WGS sequence"/>
</dbReference>
<comment type="subcellular location">
    <subcellularLocation>
        <location evidence="1 10">Cell outer membrane</location>
        <topology evidence="1 10">Multi-pass membrane protein</topology>
    </subcellularLocation>
</comment>
<keyword evidence="7 10" id="KW-0472">Membrane</keyword>
<evidence type="ECO:0000256" key="7">
    <source>
        <dbReference type="ARBA" id="ARBA00023136"/>
    </source>
</evidence>
<keyword evidence="9 10" id="KW-0998">Cell outer membrane</keyword>
<dbReference type="PANTHER" id="PTHR47234:SF2">
    <property type="entry name" value="TONB-DEPENDENT RECEPTOR"/>
    <property type="match status" value="1"/>
</dbReference>
<dbReference type="EMBL" id="JACOGA010000017">
    <property type="protein sequence ID" value="MBC3875254.1"/>
    <property type="molecule type" value="Genomic_DNA"/>
</dbReference>